<dbReference type="RefSeq" id="WP_115585528.1">
    <property type="nucleotide sequence ID" value="NZ_CP025544.1"/>
</dbReference>
<dbReference type="AlphaFoldDB" id="A0A345ZB46"/>
<reference evidence="1 2" key="1">
    <citation type="submission" date="2017-12" db="EMBL/GenBank/DDBJ databases">
        <title>Chromulinavorax destructans is a abundant pathogen of dominant heterotrophic picoflagllates.</title>
        <authorList>
            <person name="Deeg C.M."/>
            <person name="Zimmer M."/>
            <person name="Suttle C.A."/>
        </authorList>
    </citation>
    <scope>NUCLEOTIDE SEQUENCE [LARGE SCALE GENOMIC DNA]</scope>
    <source>
        <strain evidence="1 2">SeV1</strain>
    </source>
</reference>
<evidence type="ECO:0000313" key="1">
    <source>
        <dbReference type="EMBL" id="AXK60513.1"/>
    </source>
</evidence>
<dbReference type="Proteomes" id="UP000254834">
    <property type="component" value="Chromosome"/>
</dbReference>
<organism evidence="1 2">
    <name type="scientific">Candidatus Chromulinivorax destructor</name>
    <dbReference type="NCBI Taxonomy" id="2066483"/>
    <lineage>
        <taxon>Bacteria</taxon>
        <taxon>Candidatus Babelota</taxon>
        <taxon>Candidatus Babeliae</taxon>
        <taxon>Candidatus Babeliales</taxon>
        <taxon>Candidatus Chromulinivoraceae</taxon>
        <taxon>Candidatus Chromulinivorax</taxon>
    </lineage>
</organism>
<evidence type="ECO:0000313" key="2">
    <source>
        <dbReference type="Proteomes" id="UP000254834"/>
    </source>
</evidence>
<keyword evidence="2" id="KW-1185">Reference proteome</keyword>
<dbReference type="EMBL" id="CP025544">
    <property type="protein sequence ID" value="AXK60513.1"/>
    <property type="molecule type" value="Genomic_DNA"/>
</dbReference>
<proteinExistence type="predicted"/>
<name>A0A345ZB46_9BACT</name>
<accession>A0A345ZB46</accession>
<protein>
    <submittedName>
        <fullName evidence="1">Uncharacterized protein</fullName>
    </submittedName>
</protein>
<gene>
    <name evidence="1" type="ORF">C0J27_02020</name>
</gene>
<dbReference type="KEGG" id="cdes:C0J27_02020"/>
<sequence>MKMKLFLCMMLVSYHELVLTSQFDNRFNELIESYIYIDIDQERICDEDKKIHKKIAEAIENFDQHPENWCGLPLFLQEPFDRRHYDSNFYNYQHTVAIGIALYHQAHRNVVFNNQYRFGLYMGRQIIFTNRPI</sequence>